<dbReference type="EMBL" id="VFSU01000021">
    <property type="protein sequence ID" value="TPE61815.1"/>
    <property type="molecule type" value="Genomic_DNA"/>
</dbReference>
<gene>
    <name evidence="8" type="ORF">FJQ54_07935</name>
</gene>
<evidence type="ECO:0000256" key="4">
    <source>
        <dbReference type="ARBA" id="ARBA00022989"/>
    </source>
</evidence>
<organism evidence="8 9">
    <name type="scientific">Sandaracinobacter neustonicus</name>
    <dbReference type="NCBI Taxonomy" id="1715348"/>
    <lineage>
        <taxon>Bacteria</taxon>
        <taxon>Pseudomonadati</taxon>
        <taxon>Pseudomonadota</taxon>
        <taxon>Alphaproteobacteria</taxon>
        <taxon>Sphingomonadales</taxon>
        <taxon>Sphingosinicellaceae</taxon>
        <taxon>Sandaracinobacter</taxon>
    </lineage>
</organism>
<keyword evidence="4 6" id="KW-1133">Transmembrane helix</keyword>
<dbReference type="Gene3D" id="1.20.120.1220">
    <property type="match status" value="1"/>
</dbReference>
<comment type="subcellular location">
    <subcellularLocation>
        <location evidence="1">Cell membrane</location>
        <topology evidence="1">Multi-pass membrane protein</topology>
    </subcellularLocation>
</comment>
<dbReference type="Pfam" id="PF01478">
    <property type="entry name" value="Peptidase_A24"/>
    <property type="match status" value="1"/>
</dbReference>
<feature type="domain" description="Prepilin type IV endopeptidase peptidase" evidence="7">
    <location>
        <begin position="21"/>
        <end position="120"/>
    </location>
</feature>
<comment type="caution">
    <text evidence="8">The sequence shown here is derived from an EMBL/GenBank/DDBJ whole genome shotgun (WGS) entry which is preliminary data.</text>
</comment>
<evidence type="ECO:0000313" key="9">
    <source>
        <dbReference type="Proteomes" id="UP000319897"/>
    </source>
</evidence>
<feature type="transmembrane region" description="Helical" evidence="6">
    <location>
        <begin position="105"/>
        <end position="126"/>
    </location>
</feature>
<evidence type="ECO:0000256" key="3">
    <source>
        <dbReference type="ARBA" id="ARBA00022692"/>
    </source>
</evidence>
<proteinExistence type="predicted"/>
<evidence type="ECO:0000313" key="8">
    <source>
        <dbReference type="EMBL" id="TPE61815.1"/>
    </source>
</evidence>
<keyword evidence="9" id="KW-1185">Reference proteome</keyword>
<dbReference type="InterPro" id="IPR052218">
    <property type="entry name" value="Preflagellin_Peptidase"/>
</dbReference>
<reference evidence="8 9" key="1">
    <citation type="submission" date="2019-06" db="EMBL/GenBank/DDBJ databases">
        <authorList>
            <person name="Lee I."/>
            <person name="Jang G.I."/>
            <person name="Hwang C.Y."/>
        </authorList>
    </citation>
    <scope>NUCLEOTIDE SEQUENCE [LARGE SCALE GENOMIC DNA]</scope>
    <source>
        <strain evidence="8 9">PAMC 28131</strain>
    </source>
</reference>
<evidence type="ECO:0000256" key="5">
    <source>
        <dbReference type="ARBA" id="ARBA00023136"/>
    </source>
</evidence>
<evidence type="ECO:0000256" key="6">
    <source>
        <dbReference type="SAM" id="Phobius"/>
    </source>
</evidence>
<dbReference type="PANTHER" id="PTHR36506:SF1">
    <property type="entry name" value="PREFLAGELLIN PEPTIDASE"/>
    <property type="match status" value="1"/>
</dbReference>
<protein>
    <submittedName>
        <fullName evidence="8">Pilus assembly protein CpaA</fullName>
    </submittedName>
</protein>
<accession>A0A501XN00</accession>
<dbReference type="AlphaFoldDB" id="A0A501XN00"/>
<dbReference type="InterPro" id="IPR000045">
    <property type="entry name" value="Prepilin_IV_endopep_pep"/>
</dbReference>
<dbReference type="GO" id="GO:0005886">
    <property type="term" value="C:plasma membrane"/>
    <property type="evidence" value="ECO:0007669"/>
    <property type="project" value="UniProtKB-SubCell"/>
</dbReference>
<name>A0A501XN00_9SPHN</name>
<dbReference type="Proteomes" id="UP000319897">
    <property type="component" value="Unassembled WGS sequence"/>
</dbReference>
<evidence type="ECO:0000256" key="1">
    <source>
        <dbReference type="ARBA" id="ARBA00004651"/>
    </source>
</evidence>
<dbReference type="PANTHER" id="PTHR36506">
    <property type="entry name" value="PREFLAGELLIN PEPTIDASE"/>
    <property type="match status" value="1"/>
</dbReference>
<sequence>MNSLSVSPLVFSWPLLFAGIAALMLLASCVCDLRRFEIPDTISIVLLITAVLFGLVTPGFGWLSHGGAVLLMFGIGLGLFALGWMGGGDIKLMVAFAGWTGLSGLIPFLLGTMIAGGGLAAILLVARSGFRLAGFESERMPGPLQPGAPLPYALAITAGAAWWASKTLV</sequence>
<dbReference type="OrthoDB" id="5329005at2"/>
<feature type="transmembrane region" description="Helical" evidence="6">
    <location>
        <begin position="41"/>
        <end position="60"/>
    </location>
</feature>
<evidence type="ECO:0000256" key="2">
    <source>
        <dbReference type="ARBA" id="ARBA00022475"/>
    </source>
</evidence>
<dbReference type="GO" id="GO:0004190">
    <property type="term" value="F:aspartic-type endopeptidase activity"/>
    <property type="evidence" value="ECO:0007669"/>
    <property type="project" value="InterPro"/>
</dbReference>
<keyword evidence="3 6" id="KW-0812">Transmembrane</keyword>
<feature type="transmembrane region" description="Helical" evidence="6">
    <location>
        <begin position="67"/>
        <end position="85"/>
    </location>
</feature>
<keyword evidence="2" id="KW-1003">Cell membrane</keyword>
<keyword evidence="5 6" id="KW-0472">Membrane</keyword>
<evidence type="ECO:0000259" key="7">
    <source>
        <dbReference type="Pfam" id="PF01478"/>
    </source>
</evidence>